<reference evidence="3" key="1">
    <citation type="submission" date="2016-10" db="EMBL/GenBank/DDBJ databases">
        <authorList>
            <person name="Varghese N."/>
            <person name="Submissions S."/>
        </authorList>
    </citation>
    <scope>NUCLEOTIDE SEQUENCE [LARGE SCALE GENOMIC DNA]</scope>
    <source>
        <strain evidence="3">DSM 45405</strain>
    </source>
</reference>
<dbReference type="AlphaFoldDB" id="A0A1H6IQR1"/>
<organism evidence="2 3">
    <name type="scientific">Mycolicibacterium rutilum</name>
    <name type="common">Mycobacterium rutilum</name>
    <dbReference type="NCBI Taxonomy" id="370526"/>
    <lineage>
        <taxon>Bacteria</taxon>
        <taxon>Bacillati</taxon>
        <taxon>Actinomycetota</taxon>
        <taxon>Actinomycetes</taxon>
        <taxon>Mycobacteriales</taxon>
        <taxon>Mycobacteriaceae</taxon>
        <taxon>Mycolicibacterium</taxon>
    </lineage>
</organism>
<name>A0A1H6IQR1_MYCRU</name>
<protein>
    <submittedName>
        <fullName evidence="2">Uncharacterized protein</fullName>
    </submittedName>
</protein>
<gene>
    <name evidence="2" type="ORF">SAMN04489835_0394</name>
</gene>
<feature type="compositionally biased region" description="Pro residues" evidence="1">
    <location>
        <begin position="110"/>
        <end position="119"/>
    </location>
</feature>
<keyword evidence="3" id="KW-1185">Reference proteome</keyword>
<feature type="compositionally biased region" description="Basic and acidic residues" evidence="1">
    <location>
        <begin position="25"/>
        <end position="36"/>
    </location>
</feature>
<sequence length="119" mass="12373">MRDSGSGGAKPNAAVAINDTEADEPEPRPKPAHTIEHGGATPDSEPNDEVEPTDHQNEAGDAQSGFRAQFDDITIDDTQTDVEPIEDSEPTDDTAAIDEPTDDKAGEPGGPSPPNNNAA</sequence>
<proteinExistence type="predicted"/>
<feature type="region of interest" description="Disordered" evidence="1">
    <location>
        <begin position="1"/>
        <end position="119"/>
    </location>
</feature>
<evidence type="ECO:0000313" key="3">
    <source>
        <dbReference type="Proteomes" id="UP000182915"/>
    </source>
</evidence>
<accession>A0A1H6IQR1</accession>
<feature type="compositionally biased region" description="Acidic residues" evidence="1">
    <location>
        <begin position="73"/>
        <end position="101"/>
    </location>
</feature>
<dbReference type="EMBL" id="LT629971">
    <property type="protein sequence ID" value="SEH48708.1"/>
    <property type="molecule type" value="Genomic_DNA"/>
</dbReference>
<dbReference type="Proteomes" id="UP000182915">
    <property type="component" value="Chromosome I"/>
</dbReference>
<evidence type="ECO:0000256" key="1">
    <source>
        <dbReference type="SAM" id="MobiDB-lite"/>
    </source>
</evidence>
<evidence type="ECO:0000313" key="2">
    <source>
        <dbReference type="EMBL" id="SEH48708.1"/>
    </source>
</evidence>